<feature type="transmembrane region" description="Helical" evidence="1">
    <location>
        <begin position="43"/>
        <end position="61"/>
    </location>
</feature>
<evidence type="ECO:0000256" key="1">
    <source>
        <dbReference type="SAM" id="Phobius"/>
    </source>
</evidence>
<feature type="transmembrane region" description="Helical" evidence="1">
    <location>
        <begin position="67"/>
        <end position="86"/>
    </location>
</feature>
<keyword evidence="1" id="KW-0812">Transmembrane</keyword>
<gene>
    <name evidence="2" type="ORF">N781_10035</name>
</gene>
<dbReference type="STRING" id="1385510.GCA_000425205_00917"/>
<comment type="caution">
    <text evidence="2">The sequence shown here is derived from an EMBL/GenBank/DDBJ whole genome shotgun (WGS) entry which is preliminary data.</text>
</comment>
<keyword evidence="3" id="KW-1185">Reference proteome</keyword>
<reference evidence="2 3" key="1">
    <citation type="submission" date="2013-08" db="EMBL/GenBank/DDBJ databases">
        <authorList>
            <person name="Huang J."/>
            <person name="Wang G."/>
        </authorList>
    </citation>
    <scope>NUCLEOTIDE SEQUENCE [LARGE SCALE GENOMIC DNA]</scope>
    <source>
        <strain evidence="2 3">JSM 076056</strain>
    </source>
</reference>
<evidence type="ECO:0000313" key="2">
    <source>
        <dbReference type="EMBL" id="KGX93611.1"/>
    </source>
</evidence>
<name>A0A0A5GK13_9BACI</name>
<keyword evidence="1" id="KW-1133">Transmembrane helix</keyword>
<feature type="transmembrane region" description="Helical" evidence="1">
    <location>
        <begin position="12"/>
        <end position="31"/>
    </location>
</feature>
<sequence length="92" mass="10054">MLKSHRGDDMSFYVPLLIIGGLTGLLLMGILKSIRKSSWYHAARLTLLVSALSVVASYFVYSGEEGVIYMFLSIGLGIGPLLTFIVKSLKTN</sequence>
<evidence type="ECO:0000313" key="3">
    <source>
        <dbReference type="Proteomes" id="UP000030528"/>
    </source>
</evidence>
<protein>
    <submittedName>
        <fullName evidence="2">Uncharacterized protein</fullName>
    </submittedName>
</protein>
<keyword evidence="1" id="KW-0472">Membrane</keyword>
<dbReference type="Proteomes" id="UP000030528">
    <property type="component" value="Unassembled WGS sequence"/>
</dbReference>
<organism evidence="2 3">
    <name type="scientific">Pontibacillus halophilus JSM 076056 = DSM 19796</name>
    <dbReference type="NCBI Taxonomy" id="1385510"/>
    <lineage>
        <taxon>Bacteria</taxon>
        <taxon>Bacillati</taxon>
        <taxon>Bacillota</taxon>
        <taxon>Bacilli</taxon>
        <taxon>Bacillales</taxon>
        <taxon>Bacillaceae</taxon>
        <taxon>Pontibacillus</taxon>
    </lineage>
</organism>
<dbReference type="EMBL" id="AVPE01000002">
    <property type="protein sequence ID" value="KGX93611.1"/>
    <property type="molecule type" value="Genomic_DNA"/>
</dbReference>
<proteinExistence type="predicted"/>
<accession>A0A0A5GK13</accession>
<dbReference type="AlphaFoldDB" id="A0A0A5GK13"/>